<dbReference type="AlphaFoldDB" id="A0A1J4Y2F2"/>
<dbReference type="InterPro" id="IPR020823">
    <property type="entry name" value="Cell_div_FtsA"/>
</dbReference>
<dbReference type="Gene3D" id="3.30.420.40">
    <property type="match status" value="1"/>
</dbReference>
<dbReference type="HAMAP" id="MF_02033">
    <property type="entry name" value="FtsA"/>
    <property type="match status" value="1"/>
</dbReference>
<feature type="domain" description="SHS2" evidence="8">
    <location>
        <begin position="3"/>
        <end position="191"/>
    </location>
</feature>
<dbReference type="Pfam" id="PF14450">
    <property type="entry name" value="FtsA"/>
    <property type="match status" value="1"/>
</dbReference>
<dbReference type="Proteomes" id="UP000182693">
    <property type="component" value="Unassembled WGS sequence"/>
</dbReference>
<dbReference type="InterPro" id="IPR043129">
    <property type="entry name" value="ATPase_NBD"/>
</dbReference>
<evidence type="ECO:0000313" key="9">
    <source>
        <dbReference type="EMBL" id="OIO64957.1"/>
    </source>
</evidence>
<evidence type="ECO:0000256" key="6">
    <source>
        <dbReference type="PIRNR" id="PIRNR003101"/>
    </source>
</evidence>
<comment type="subcellular location">
    <subcellularLocation>
        <location evidence="5">Cell membrane</location>
        <topology evidence="5">Peripheral membrane protein</topology>
        <orientation evidence="5">Cytoplasmic side</orientation>
    </subcellularLocation>
    <text evidence="5">Localizes to the Z ring in an FtsZ-dependent manner. Targeted to the membrane through a conserved C-terminal amphipathic helix.</text>
</comment>
<keyword evidence="3 5" id="KW-0472">Membrane</keyword>
<dbReference type="EMBL" id="MNWX01000033">
    <property type="protein sequence ID" value="OIO64957.1"/>
    <property type="molecule type" value="Genomic_DNA"/>
</dbReference>
<comment type="subunit">
    <text evidence="5">Self-interacts. Interacts with FtsZ.</text>
</comment>
<dbReference type="GO" id="GO:0032153">
    <property type="term" value="C:cell division site"/>
    <property type="evidence" value="ECO:0007669"/>
    <property type="project" value="UniProtKB-UniRule"/>
</dbReference>
<gene>
    <name evidence="5" type="primary">ftsA</name>
    <name evidence="9" type="ORF">AUJ30_01760</name>
</gene>
<comment type="similarity">
    <text evidence="5 6">Belongs to the FtsA/MreB family.</text>
</comment>
<dbReference type="SUPFAM" id="SSF53067">
    <property type="entry name" value="Actin-like ATPase domain"/>
    <property type="match status" value="2"/>
</dbReference>
<dbReference type="InterPro" id="IPR003494">
    <property type="entry name" value="SHS2_FtsA"/>
</dbReference>
<keyword evidence="1 5" id="KW-1003">Cell membrane</keyword>
<dbReference type="NCBIfam" id="TIGR01174">
    <property type="entry name" value="ftsA"/>
    <property type="match status" value="1"/>
</dbReference>
<evidence type="ECO:0000256" key="1">
    <source>
        <dbReference type="ARBA" id="ARBA00022475"/>
    </source>
</evidence>
<evidence type="ECO:0000256" key="3">
    <source>
        <dbReference type="ARBA" id="ARBA00023136"/>
    </source>
</evidence>
<dbReference type="GO" id="GO:0009898">
    <property type="term" value="C:cytoplasmic side of plasma membrane"/>
    <property type="evidence" value="ECO:0007669"/>
    <property type="project" value="UniProtKB-UniRule"/>
</dbReference>
<name>A0A1J4Y2F2_9BACT</name>
<evidence type="ECO:0000256" key="2">
    <source>
        <dbReference type="ARBA" id="ARBA00022618"/>
    </source>
</evidence>
<evidence type="ECO:0000256" key="5">
    <source>
        <dbReference type="HAMAP-Rule" id="MF_02033"/>
    </source>
</evidence>
<keyword evidence="2 5" id="KW-0132">Cell division</keyword>
<feature type="coiled-coil region" evidence="7">
    <location>
        <begin position="44"/>
        <end position="71"/>
    </location>
</feature>
<evidence type="ECO:0000256" key="7">
    <source>
        <dbReference type="SAM" id="Coils"/>
    </source>
</evidence>
<proteinExistence type="inferred from homology"/>
<organism evidence="9 10">
    <name type="scientific">Candidatus Wolfebacteria bacterium CG1_02_39_135</name>
    <dbReference type="NCBI Taxonomy" id="1805425"/>
    <lineage>
        <taxon>Bacteria</taxon>
        <taxon>Candidatus Wolfeibacteriota</taxon>
    </lineage>
</organism>
<evidence type="ECO:0000313" key="10">
    <source>
        <dbReference type="Proteomes" id="UP000182693"/>
    </source>
</evidence>
<dbReference type="GO" id="GO:0043093">
    <property type="term" value="P:FtsZ-dependent cytokinesis"/>
    <property type="evidence" value="ECO:0007669"/>
    <property type="project" value="UniProtKB-UniRule"/>
</dbReference>
<dbReference type="InterPro" id="IPR050696">
    <property type="entry name" value="FtsA/MreB"/>
</dbReference>
<dbReference type="STRING" id="1805425.AUJ30_01760"/>
<comment type="caution">
    <text evidence="9">The sequence shown here is derived from an EMBL/GenBank/DDBJ whole genome shotgun (WGS) entry which is preliminary data.</text>
</comment>
<dbReference type="PANTHER" id="PTHR32432">
    <property type="entry name" value="CELL DIVISION PROTEIN FTSA-RELATED"/>
    <property type="match status" value="1"/>
</dbReference>
<dbReference type="Pfam" id="PF02491">
    <property type="entry name" value="SHS2_FTSA"/>
    <property type="match status" value="1"/>
</dbReference>
<dbReference type="PANTHER" id="PTHR32432:SF4">
    <property type="entry name" value="CELL DIVISION PROTEIN FTSA"/>
    <property type="match status" value="1"/>
</dbReference>
<reference evidence="9 10" key="1">
    <citation type="journal article" date="2016" name="Environ. Microbiol.">
        <title>Genomic resolution of a cold subsurface aquifer community provides metabolic insights for novel microbes adapted to high CO concentrations.</title>
        <authorList>
            <person name="Probst A.J."/>
            <person name="Castelle C.J."/>
            <person name="Singh A."/>
            <person name="Brown C.T."/>
            <person name="Anantharaman K."/>
            <person name="Sharon I."/>
            <person name="Hug L.A."/>
            <person name="Burstein D."/>
            <person name="Emerson J.B."/>
            <person name="Thomas B.C."/>
            <person name="Banfield J.F."/>
        </authorList>
    </citation>
    <scope>NUCLEOTIDE SEQUENCE [LARGE SCALE GENOMIC DNA]</scope>
    <source>
        <strain evidence="9">CG1_02_39_135</strain>
    </source>
</reference>
<dbReference type="SMART" id="SM00842">
    <property type="entry name" value="FtsA"/>
    <property type="match status" value="1"/>
</dbReference>
<protein>
    <recommendedName>
        <fullName evidence="5 6">Cell division protein FtsA</fullName>
    </recommendedName>
</protein>
<accession>A0A1J4Y2F2</accession>
<dbReference type="CDD" id="cd24048">
    <property type="entry name" value="ASKHA_NBD_FtsA"/>
    <property type="match status" value="1"/>
</dbReference>
<sequence>MYLTALDFGSSQIKVLVAEAKKDGQLSLLGVLKIPSVGLRKGEIVTFEETIQSLKRAIDEIKEINKAATKNIFINVGGGNVKLQNSRGIVAVSRADSEVYSEDIDRVIKASQAINLGPNRMILHTITREFIVDGIGDIIDPLGMVGNRLEVNTLIIDAFKPTVNNLIKAIEAVGAKVGGLIYNPLASSRSVLTKAQKELGVVLIDIGFGTTGMAVYEEDKLLSAVVFPIGSSNVTNDLAIGLKCPIKTAEAIKLSFGSALAKEISNKEKVELHQIDEALKSAVSRRFISEIIEIRLAEIFEFVNNELKSLGKSGQLPAGAVLTGGGAKMAGIAELAKQELKLPIQIGIPEFPEIELTNGGLRAQIEDPEFSLAAGLLLWGMEHALKESNWTISKKGWLGKIFRHFLP</sequence>
<dbReference type="PIRSF" id="PIRSF003101">
    <property type="entry name" value="FtsA"/>
    <property type="match status" value="1"/>
</dbReference>
<comment type="function">
    <text evidence="5 6">Cell division protein that is involved in the assembly of the Z ring. May serve as a membrane anchor for the Z ring.</text>
</comment>
<keyword evidence="7" id="KW-0175">Coiled coil</keyword>
<keyword evidence="4 5" id="KW-0131">Cell cycle</keyword>
<dbReference type="Gene3D" id="3.30.1490.110">
    <property type="match status" value="1"/>
</dbReference>
<evidence type="ECO:0000259" key="8">
    <source>
        <dbReference type="SMART" id="SM00842"/>
    </source>
</evidence>
<evidence type="ECO:0000256" key="4">
    <source>
        <dbReference type="ARBA" id="ARBA00023306"/>
    </source>
</evidence>